<dbReference type="PANTHER" id="PTHR23513:SF11">
    <property type="entry name" value="STAPHYLOFERRIN A TRANSPORTER"/>
    <property type="match status" value="1"/>
</dbReference>
<feature type="transmembrane region" description="Helical" evidence="6">
    <location>
        <begin position="282"/>
        <end position="300"/>
    </location>
</feature>
<dbReference type="PRINTS" id="PR01988">
    <property type="entry name" value="EXPORTERBACE"/>
</dbReference>
<evidence type="ECO:0000256" key="4">
    <source>
        <dbReference type="ARBA" id="ARBA00022989"/>
    </source>
</evidence>
<dbReference type="RefSeq" id="WP_204017617.1">
    <property type="nucleotide sequence ID" value="NZ_BOOG01000042.1"/>
</dbReference>
<proteinExistence type="predicted"/>
<dbReference type="GO" id="GO:0022857">
    <property type="term" value="F:transmembrane transporter activity"/>
    <property type="evidence" value="ECO:0007669"/>
    <property type="project" value="InterPro"/>
</dbReference>
<dbReference type="AlphaFoldDB" id="A0A8J3RDN3"/>
<dbReference type="Pfam" id="PF07690">
    <property type="entry name" value="MFS_1"/>
    <property type="match status" value="1"/>
</dbReference>
<reference evidence="7" key="1">
    <citation type="submission" date="2021-01" db="EMBL/GenBank/DDBJ databases">
        <title>Whole genome shotgun sequence of Sphaerimonospora thailandensis NBRC 107569.</title>
        <authorList>
            <person name="Komaki H."/>
            <person name="Tamura T."/>
        </authorList>
    </citation>
    <scope>NUCLEOTIDE SEQUENCE</scope>
    <source>
        <strain evidence="7">NBRC 107569</strain>
    </source>
</reference>
<dbReference type="InterPro" id="IPR022324">
    <property type="entry name" value="Bacilysin_exporter_BacE_put"/>
</dbReference>
<keyword evidence="2" id="KW-1003">Cell membrane</keyword>
<feature type="transmembrane region" description="Helical" evidence="6">
    <location>
        <begin position="253"/>
        <end position="275"/>
    </location>
</feature>
<keyword evidence="4 6" id="KW-1133">Transmembrane helix</keyword>
<dbReference type="SUPFAM" id="SSF103473">
    <property type="entry name" value="MFS general substrate transporter"/>
    <property type="match status" value="1"/>
</dbReference>
<evidence type="ECO:0000313" key="7">
    <source>
        <dbReference type="EMBL" id="GIH71937.1"/>
    </source>
</evidence>
<keyword evidence="8" id="KW-1185">Reference proteome</keyword>
<feature type="transmembrane region" description="Helical" evidence="6">
    <location>
        <begin position="219"/>
        <end position="241"/>
    </location>
</feature>
<dbReference type="EMBL" id="BOOG01000042">
    <property type="protein sequence ID" value="GIH71937.1"/>
    <property type="molecule type" value="Genomic_DNA"/>
</dbReference>
<dbReference type="InterPro" id="IPR036259">
    <property type="entry name" value="MFS_trans_sf"/>
</dbReference>
<feature type="transmembrane region" description="Helical" evidence="6">
    <location>
        <begin position="142"/>
        <end position="163"/>
    </location>
</feature>
<evidence type="ECO:0000256" key="2">
    <source>
        <dbReference type="ARBA" id="ARBA00022475"/>
    </source>
</evidence>
<sequence>MNKLNVLKDGGFRWFFLAQCASLLGDRMVGPALALAVLGLTGSAADLGWVLAAAAVPEVVFMLAGGVIGDRFPRQTVMLSSDLVRAVVQAATAFLLLTGRAQVWQLICLQVVHGTASALFTPAISGLVQATTHPGNRQAANALRGIAQSASMVGGPVLAGLLVSLSNPGWAVAIDSATFLLSAVFLSLVRLPPGDRRMRARPFLRDLLDGWRAFRSRRWVWAVIIAASLINMLYAAFIVLGPMVSRSSLGGNHAWAVLLTAFGLGSLIGGTVSLYVRARFPLRSGLVVVTLFAFPTLALATGMPLAVAAAGAFCGGIGLMVFNTLWETTLQRHVPAESLSRVSAYEWFGAMACQPIGLALVAPAAARFGLAPTLWAAGLAQVLISLLPLALRDVRLIPAEPLPGPEPEPVPQPGPV</sequence>
<dbReference type="CDD" id="cd06173">
    <property type="entry name" value="MFS_MefA_like"/>
    <property type="match status" value="1"/>
</dbReference>
<organism evidence="7 8">
    <name type="scientific">Sphaerimonospora thailandensis</name>
    <dbReference type="NCBI Taxonomy" id="795644"/>
    <lineage>
        <taxon>Bacteria</taxon>
        <taxon>Bacillati</taxon>
        <taxon>Actinomycetota</taxon>
        <taxon>Actinomycetes</taxon>
        <taxon>Streptosporangiales</taxon>
        <taxon>Streptosporangiaceae</taxon>
        <taxon>Sphaerimonospora</taxon>
    </lineage>
</organism>
<name>A0A8J3RDN3_9ACTN</name>
<evidence type="ECO:0000256" key="1">
    <source>
        <dbReference type="ARBA" id="ARBA00004651"/>
    </source>
</evidence>
<dbReference type="Proteomes" id="UP000610966">
    <property type="component" value="Unassembled WGS sequence"/>
</dbReference>
<keyword evidence="3 6" id="KW-0812">Transmembrane</keyword>
<accession>A0A8J3RDN3</accession>
<dbReference type="PANTHER" id="PTHR23513">
    <property type="entry name" value="INTEGRAL MEMBRANE EFFLUX PROTEIN-RELATED"/>
    <property type="match status" value="1"/>
</dbReference>
<dbReference type="InterPro" id="IPR011701">
    <property type="entry name" value="MFS"/>
</dbReference>
<evidence type="ECO:0000313" key="8">
    <source>
        <dbReference type="Proteomes" id="UP000610966"/>
    </source>
</evidence>
<feature type="transmembrane region" description="Helical" evidence="6">
    <location>
        <begin position="169"/>
        <end position="191"/>
    </location>
</feature>
<feature type="transmembrane region" description="Helical" evidence="6">
    <location>
        <begin position="50"/>
        <end position="69"/>
    </location>
</feature>
<feature type="transmembrane region" description="Helical" evidence="6">
    <location>
        <begin position="306"/>
        <end position="326"/>
    </location>
</feature>
<dbReference type="GO" id="GO:0005886">
    <property type="term" value="C:plasma membrane"/>
    <property type="evidence" value="ECO:0007669"/>
    <property type="project" value="UniProtKB-SubCell"/>
</dbReference>
<evidence type="ECO:0000256" key="6">
    <source>
        <dbReference type="SAM" id="Phobius"/>
    </source>
</evidence>
<evidence type="ECO:0000256" key="5">
    <source>
        <dbReference type="ARBA" id="ARBA00023136"/>
    </source>
</evidence>
<evidence type="ECO:0000256" key="3">
    <source>
        <dbReference type="ARBA" id="ARBA00022692"/>
    </source>
</evidence>
<comment type="caution">
    <text evidence="7">The sequence shown here is derived from an EMBL/GenBank/DDBJ whole genome shotgun (WGS) entry which is preliminary data.</text>
</comment>
<keyword evidence="5 6" id="KW-0472">Membrane</keyword>
<gene>
    <name evidence="7" type="ORF">Mth01_41900</name>
</gene>
<protein>
    <submittedName>
        <fullName evidence="7">MFS transporter</fullName>
    </submittedName>
</protein>
<comment type="subcellular location">
    <subcellularLocation>
        <location evidence="1">Cell membrane</location>
        <topology evidence="1">Multi-pass membrane protein</topology>
    </subcellularLocation>
</comment>
<dbReference type="Gene3D" id="1.20.1250.20">
    <property type="entry name" value="MFS general substrate transporter like domains"/>
    <property type="match status" value="1"/>
</dbReference>